<dbReference type="AlphaFoldDB" id="A0A2I0KAR7"/>
<dbReference type="EMBL" id="PGOL01000791">
    <property type="protein sequence ID" value="PKI64856.1"/>
    <property type="molecule type" value="Genomic_DNA"/>
</dbReference>
<accession>A0A2I0KAR7</accession>
<evidence type="ECO:0000313" key="2">
    <source>
        <dbReference type="EMBL" id="PKI64856.1"/>
    </source>
</evidence>
<reference evidence="2 3" key="1">
    <citation type="submission" date="2017-11" db="EMBL/GenBank/DDBJ databases">
        <title>De-novo sequencing of pomegranate (Punica granatum L.) genome.</title>
        <authorList>
            <person name="Akparov Z."/>
            <person name="Amiraslanov A."/>
            <person name="Hajiyeva S."/>
            <person name="Abbasov M."/>
            <person name="Kaur K."/>
            <person name="Hamwieh A."/>
            <person name="Solovyev V."/>
            <person name="Salamov A."/>
            <person name="Braich B."/>
            <person name="Kosarev P."/>
            <person name="Mahmoud A."/>
            <person name="Hajiyev E."/>
            <person name="Babayeva S."/>
            <person name="Izzatullayeva V."/>
            <person name="Mammadov A."/>
            <person name="Mammadov A."/>
            <person name="Sharifova S."/>
            <person name="Ojaghi J."/>
            <person name="Eynullazada K."/>
            <person name="Bayramov B."/>
            <person name="Abdulazimova A."/>
            <person name="Shahmuradov I."/>
        </authorList>
    </citation>
    <scope>NUCLEOTIDE SEQUENCE [LARGE SCALE GENOMIC DNA]</scope>
    <source>
        <strain evidence="3">cv. AG2017</strain>
        <tissue evidence="2">Leaf</tissue>
    </source>
</reference>
<comment type="caution">
    <text evidence="2">The sequence shown here is derived from an EMBL/GenBank/DDBJ whole genome shotgun (WGS) entry which is preliminary data.</text>
</comment>
<evidence type="ECO:0000256" key="1">
    <source>
        <dbReference type="SAM" id="MobiDB-lite"/>
    </source>
</evidence>
<proteinExistence type="predicted"/>
<name>A0A2I0KAR7_PUNGR</name>
<organism evidence="2 3">
    <name type="scientific">Punica granatum</name>
    <name type="common">Pomegranate</name>
    <dbReference type="NCBI Taxonomy" id="22663"/>
    <lineage>
        <taxon>Eukaryota</taxon>
        <taxon>Viridiplantae</taxon>
        <taxon>Streptophyta</taxon>
        <taxon>Embryophyta</taxon>
        <taxon>Tracheophyta</taxon>
        <taxon>Spermatophyta</taxon>
        <taxon>Magnoliopsida</taxon>
        <taxon>eudicotyledons</taxon>
        <taxon>Gunneridae</taxon>
        <taxon>Pentapetalae</taxon>
        <taxon>rosids</taxon>
        <taxon>malvids</taxon>
        <taxon>Myrtales</taxon>
        <taxon>Lythraceae</taxon>
        <taxon>Punica</taxon>
    </lineage>
</organism>
<sequence length="130" mass="14806">MPQGASRPNKVRPRHRRGHRPAFHPTATNKAQDDVPTAVRRRWQRARDVPGSPWSNLVGQTHFPDKEANAAAAFLPRFATVGKRHQCHVATWLLVGESLGIWLRQFLPEENTSACGGERRERERERENGD</sequence>
<dbReference type="Proteomes" id="UP000233551">
    <property type="component" value="Unassembled WGS sequence"/>
</dbReference>
<evidence type="ECO:0000313" key="3">
    <source>
        <dbReference type="Proteomes" id="UP000233551"/>
    </source>
</evidence>
<protein>
    <submittedName>
        <fullName evidence="2">Uncharacterized protein</fullName>
    </submittedName>
</protein>
<feature type="region of interest" description="Disordered" evidence="1">
    <location>
        <begin position="1"/>
        <end position="35"/>
    </location>
</feature>
<feature type="compositionally biased region" description="Basic residues" evidence="1">
    <location>
        <begin position="9"/>
        <end position="22"/>
    </location>
</feature>
<keyword evidence="3" id="KW-1185">Reference proteome</keyword>
<gene>
    <name evidence="2" type="ORF">CRG98_014771</name>
</gene>